<proteinExistence type="predicted"/>
<dbReference type="Proteomes" id="UP000076852">
    <property type="component" value="Chromosome 2"/>
</dbReference>
<evidence type="ECO:0000256" key="1">
    <source>
        <dbReference type="SAM" id="MobiDB-lite"/>
    </source>
</evidence>
<evidence type="ECO:0000313" key="2">
    <source>
        <dbReference type="EMBL" id="ANB75532.1"/>
    </source>
</evidence>
<sequence>MRSPRGKHNSGGVAKEHECSGKMPCGKGAAYGFAPAATANRVSASVCRGSGAEGRIFIGVQFWRVTVRTRCAQAMFYNRGPACNSTHEIESEP</sequence>
<organism evidence="2 3">
    <name type="scientific">Paraburkholderia phytofirmans OLGA172</name>
    <dbReference type="NCBI Taxonomy" id="1417228"/>
    <lineage>
        <taxon>Bacteria</taxon>
        <taxon>Pseudomonadati</taxon>
        <taxon>Pseudomonadota</taxon>
        <taxon>Betaproteobacteria</taxon>
        <taxon>Burkholderiales</taxon>
        <taxon>Burkholderiaceae</taxon>
        <taxon>Paraburkholderia</taxon>
    </lineage>
</organism>
<accession>A0A160FRU0</accession>
<dbReference type="STRING" id="1804984.AYM40_24570"/>
<dbReference type="KEGG" id="buz:AYM40_24570"/>
<dbReference type="AlphaFoldDB" id="A0A160FRU0"/>
<gene>
    <name evidence="2" type="ORF">AYM40_24570</name>
</gene>
<dbReference type="EMBL" id="CP014579">
    <property type="protein sequence ID" value="ANB75532.1"/>
    <property type="molecule type" value="Genomic_DNA"/>
</dbReference>
<evidence type="ECO:0000313" key="3">
    <source>
        <dbReference type="Proteomes" id="UP000076852"/>
    </source>
</evidence>
<keyword evidence="3" id="KW-1185">Reference proteome</keyword>
<reference evidence="2 3" key="1">
    <citation type="journal article" date="2016" name="Gene">
        <title>PacBio SMRT assembly of a complex multi-replicon genome reveals chlorocatechol degradative operon in a region of genome plasticity.</title>
        <authorList>
            <person name="Ricker N."/>
            <person name="Shen S.Y."/>
            <person name="Goordial J."/>
            <person name="Jin S."/>
            <person name="Fulthorpe R.R."/>
        </authorList>
    </citation>
    <scope>NUCLEOTIDE SEQUENCE [LARGE SCALE GENOMIC DNA]</scope>
    <source>
        <strain evidence="2 3">OLGA172</strain>
    </source>
</reference>
<name>A0A160FRU0_9BURK</name>
<feature type="region of interest" description="Disordered" evidence="1">
    <location>
        <begin position="1"/>
        <end position="20"/>
    </location>
</feature>
<protein>
    <submittedName>
        <fullName evidence="2">Uncharacterized protein</fullName>
    </submittedName>
</protein>